<dbReference type="PRINTS" id="PR00702">
    <property type="entry name" value="ACRIFLAVINRP"/>
</dbReference>
<dbReference type="SUPFAM" id="SSF82693">
    <property type="entry name" value="Multidrug efflux transporter AcrB pore domain, PN1, PN2, PC1 and PC2 subdomains"/>
    <property type="match status" value="2"/>
</dbReference>
<dbReference type="RefSeq" id="WP_068807374.1">
    <property type="nucleotide sequence ID" value="NZ_CP014671.1"/>
</dbReference>
<evidence type="ECO:0000256" key="1">
    <source>
        <dbReference type="SAM" id="Phobius"/>
    </source>
</evidence>
<dbReference type="Gene3D" id="3.30.2090.10">
    <property type="entry name" value="Multidrug efflux transporter AcrB TolC docking domain, DN and DC subdomains"/>
    <property type="match status" value="2"/>
</dbReference>
<dbReference type="InterPro" id="IPR027463">
    <property type="entry name" value="AcrB_DN_DC_subdom"/>
</dbReference>
<accession>A0A1B1YXL7</accession>
<feature type="transmembrane region" description="Helical" evidence="1">
    <location>
        <begin position="437"/>
        <end position="456"/>
    </location>
</feature>
<protein>
    <recommendedName>
        <fullName evidence="4">Multidrug transporter AcrB</fullName>
    </recommendedName>
</protein>
<dbReference type="GO" id="GO:0042910">
    <property type="term" value="F:xenobiotic transmembrane transporter activity"/>
    <property type="evidence" value="ECO:0007669"/>
    <property type="project" value="TreeGrafter"/>
</dbReference>
<feature type="transmembrane region" description="Helical" evidence="1">
    <location>
        <begin position="883"/>
        <end position="905"/>
    </location>
</feature>
<feature type="transmembrane region" description="Helical" evidence="1">
    <location>
        <begin position="394"/>
        <end position="417"/>
    </location>
</feature>
<evidence type="ECO:0000313" key="2">
    <source>
        <dbReference type="EMBL" id="ANX05383.1"/>
    </source>
</evidence>
<dbReference type="Gene3D" id="3.30.70.1430">
    <property type="entry name" value="Multidrug efflux transporter AcrB pore domain"/>
    <property type="match status" value="2"/>
</dbReference>
<gene>
    <name evidence="2" type="ORF">PG2T_15120</name>
</gene>
<feature type="transmembrane region" description="Helical" evidence="1">
    <location>
        <begin position="16"/>
        <end position="36"/>
    </location>
</feature>
<name>A0A1B1YXL7_9GAMM</name>
<sequence length="1022" mass="112072">MSRYNLAEWGLRRPALTVYLIGLLLLGGAVAFFGLGQTDMPNWTMRAMPIRVFWPGASAEQIEQQVVDKIERKLQDTPYLDSLISTSKPGEAWIWVNLENSLTDPKTKVPDIWYQVRKKVGDIRDTLPPGVQGPYFNDEFGDVYPLVYGIWGDEFSYAELKDQADWLREELLRLPIVEKVVLIGAQPQRVYLNLSTARLGNLRVSPLALTEAIAGHNAMQAAGHIENTTDRLRLRLGGQFGSVEDVRRVPVPAADGRLLTVGDLAEISAGYQYPAEQLMRVNGHPAVGLAISMAAGGNVVDLRRDVVALMGRLQAGLTVGVQATLVADEPQVVTHTLDKFLFKLAVAVGIVLLVSYATLGWRSGLVVATAFPLVLGATFMAMKVMDIDLQRISLGALIISLGLLVDDAIIIVEMMQVKMRQGLDRFHAASAAYTSTSLPMLTGTLVTIAGFMPIALAKTALREFMFGLYGVIAVALLVSWLVSVLFTPYLAYRMLPAQVGHHDEVYDTPFYRRLRDLVRACVNRPGWMVATVALLVGLAAVAGRQVEKQFFPLTDRPDLIVETWLPEGSSFAANEALAKDIDRLLKGEAGVHSWVSYIGSDTPRIFTDLWIELPAHNVIKTYIQTTDRPTRDRLREALRTRIARDLPQARARVNVFPFGMPAPSSIEYRITGPDRHTLREFAAQVRAVMHDHPQTSGVHYSWRGPVSTVRLDLDQARLTALGLSAQRLGESLDMLLSGRPVTQLRDGDETIDVVLRLTEDERTRLGYLPNVPVPLADGSSLPLGQLAHLQPAVEEGVVSHYNRMPAIMVYADLPWYVQPLDVDAQLRERLDAIRQRLPLGYHLEIGGIGELSAEVDEAIGAVMPIIAVAIVTLLMMQLQHLGLTLLVLASAPLGLIGVLVTLWLADLPLGLVAQLGVLALAGITMRNTVILVDQIRQDVAAGLSRHEAVIESTVRRFRPIVVTAAAAILALVPLLTDPFWGPMAYAMMGGLLVATMLTVLFVPTLYAACFRVRSSPAAPPPV</sequence>
<dbReference type="OrthoDB" id="9757940at2"/>
<feature type="transmembrane region" description="Helical" evidence="1">
    <location>
        <begin position="956"/>
        <end position="976"/>
    </location>
</feature>
<keyword evidence="3" id="KW-1185">Reference proteome</keyword>
<dbReference type="KEGG" id="gbi:PG2T_15120"/>
<feature type="transmembrane region" description="Helical" evidence="1">
    <location>
        <begin position="858"/>
        <end position="876"/>
    </location>
</feature>
<feature type="transmembrane region" description="Helical" evidence="1">
    <location>
        <begin position="911"/>
        <end position="935"/>
    </location>
</feature>
<dbReference type="Gene3D" id="3.30.70.1440">
    <property type="entry name" value="Multidrug efflux transporter AcrB pore domain"/>
    <property type="match status" value="1"/>
</dbReference>
<dbReference type="InParanoid" id="A0A1B1YXL7"/>
<dbReference type="SUPFAM" id="SSF82714">
    <property type="entry name" value="Multidrug efflux transporter AcrB TolC docking domain, DN and DC subdomains"/>
    <property type="match status" value="2"/>
</dbReference>
<dbReference type="Pfam" id="PF00873">
    <property type="entry name" value="ACR_tran"/>
    <property type="match status" value="1"/>
</dbReference>
<dbReference type="PANTHER" id="PTHR32063:SF18">
    <property type="entry name" value="CATION EFFLUX SYSTEM PROTEIN"/>
    <property type="match status" value="1"/>
</dbReference>
<dbReference type="GO" id="GO:0005886">
    <property type="term" value="C:plasma membrane"/>
    <property type="evidence" value="ECO:0007669"/>
    <property type="project" value="TreeGrafter"/>
</dbReference>
<evidence type="ECO:0008006" key="4">
    <source>
        <dbReference type="Google" id="ProtNLM"/>
    </source>
</evidence>
<keyword evidence="1" id="KW-1133">Transmembrane helix</keyword>
<feature type="transmembrane region" description="Helical" evidence="1">
    <location>
        <begin position="340"/>
        <end position="359"/>
    </location>
</feature>
<dbReference type="Proteomes" id="UP000092952">
    <property type="component" value="Chromosome"/>
</dbReference>
<dbReference type="SUPFAM" id="SSF82866">
    <property type="entry name" value="Multidrug efflux transporter AcrB transmembrane domain"/>
    <property type="match status" value="2"/>
</dbReference>
<feature type="transmembrane region" description="Helical" evidence="1">
    <location>
        <begin position="982"/>
        <end position="1006"/>
    </location>
</feature>
<dbReference type="InterPro" id="IPR001036">
    <property type="entry name" value="Acrflvin-R"/>
</dbReference>
<evidence type="ECO:0000313" key="3">
    <source>
        <dbReference type="Proteomes" id="UP000092952"/>
    </source>
</evidence>
<dbReference type="Gene3D" id="3.30.70.1320">
    <property type="entry name" value="Multidrug efflux transporter AcrB pore domain like"/>
    <property type="match status" value="1"/>
</dbReference>
<dbReference type="STRING" id="1810504.PG2T_15120"/>
<dbReference type="PANTHER" id="PTHR32063">
    <property type="match status" value="1"/>
</dbReference>
<keyword evidence="1" id="KW-0812">Transmembrane</keyword>
<organism evidence="2 3">
    <name type="scientific">Immundisolibacter cernigliae</name>
    <dbReference type="NCBI Taxonomy" id="1810504"/>
    <lineage>
        <taxon>Bacteria</taxon>
        <taxon>Pseudomonadati</taxon>
        <taxon>Pseudomonadota</taxon>
        <taxon>Gammaproteobacteria</taxon>
        <taxon>Immundisolibacterales</taxon>
        <taxon>Immundisolibacteraceae</taxon>
        <taxon>Immundisolibacter</taxon>
    </lineage>
</organism>
<dbReference type="AlphaFoldDB" id="A0A1B1YXL7"/>
<dbReference type="EMBL" id="CP014671">
    <property type="protein sequence ID" value="ANX05383.1"/>
    <property type="molecule type" value="Genomic_DNA"/>
</dbReference>
<keyword evidence="1" id="KW-0472">Membrane</keyword>
<feature type="transmembrane region" description="Helical" evidence="1">
    <location>
        <begin position="468"/>
        <end position="492"/>
    </location>
</feature>
<reference evidence="3" key="1">
    <citation type="submission" date="2016-03" db="EMBL/GenBank/DDBJ databases">
        <title>Complete genome sequence of Solimmundus cernigliae, representing a novel lineage of polycyclic aromatic hydrocarbon degraders within the Gammaproteobacteria.</title>
        <authorList>
            <person name="Singleton D.R."/>
            <person name="Dickey A.N."/>
            <person name="Scholl E.H."/>
            <person name="Wright F.A."/>
            <person name="Aitken M.D."/>
        </authorList>
    </citation>
    <scope>NUCLEOTIDE SEQUENCE [LARGE SCALE GENOMIC DNA]</scope>
    <source>
        <strain evidence="3">TR3.2</strain>
    </source>
</reference>
<proteinExistence type="predicted"/>
<dbReference type="Gene3D" id="1.20.1640.10">
    <property type="entry name" value="Multidrug efflux transporter AcrB transmembrane domain"/>
    <property type="match status" value="2"/>
</dbReference>